<keyword evidence="5" id="KW-0812">Transmembrane</keyword>
<evidence type="ECO:0000256" key="7">
    <source>
        <dbReference type="ARBA" id="ARBA00022989"/>
    </source>
</evidence>
<evidence type="ECO:0000313" key="9">
    <source>
        <dbReference type="EMBL" id="QHN65220.1"/>
    </source>
</evidence>
<dbReference type="EMBL" id="CP029149">
    <property type="protein sequence ID" value="QHN65220.1"/>
    <property type="molecule type" value="Genomic_DNA"/>
</dbReference>
<dbReference type="GO" id="GO:0015820">
    <property type="term" value="P:L-leucine transport"/>
    <property type="evidence" value="ECO:0007669"/>
    <property type="project" value="TreeGrafter"/>
</dbReference>
<evidence type="ECO:0000313" key="10">
    <source>
        <dbReference type="Proteomes" id="UP000464318"/>
    </source>
</evidence>
<keyword evidence="4" id="KW-1003">Cell membrane</keyword>
<dbReference type="GO" id="GO:0015818">
    <property type="term" value="P:isoleucine transport"/>
    <property type="evidence" value="ECO:0007669"/>
    <property type="project" value="TreeGrafter"/>
</dbReference>
<keyword evidence="6" id="KW-0029">Amino-acid transport</keyword>
<reference evidence="9 10" key="1">
    <citation type="submission" date="2018-04" db="EMBL/GenBank/DDBJ databases">
        <title>Characteristic and Complete Genome Sequencing of A Novel Member of Infective Endocarditis Causative Bacteria: Bergeyella cardium QL-PH.</title>
        <authorList>
            <person name="Pan H."/>
            <person name="Sun E."/>
            <person name="Zhang Y."/>
        </authorList>
    </citation>
    <scope>NUCLEOTIDE SEQUENCE [LARGE SCALE GENOMIC DNA]</scope>
    <source>
        <strain evidence="9 10">HPQL</strain>
    </source>
</reference>
<evidence type="ECO:0000256" key="2">
    <source>
        <dbReference type="ARBA" id="ARBA00008540"/>
    </source>
</evidence>
<dbReference type="GO" id="GO:0005304">
    <property type="term" value="F:L-valine transmembrane transporter activity"/>
    <property type="evidence" value="ECO:0007669"/>
    <property type="project" value="TreeGrafter"/>
</dbReference>
<dbReference type="GO" id="GO:0015188">
    <property type="term" value="F:L-isoleucine transmembrane transporter activity"/>
    <property type="evidence" value="ECO:0007669"/>
    <property type="project" value="TreeGrafter"/>
</dbReference>
<evidence type="ECO:0000256" key="4">
    <source>
        <dbReference type="ARBA" id="ARBA00022475"/>
    </source>
</evidence>
<accession>A0A6P1QWV9</accession>
<dbReference type="AlphaFoldDB" id="A0A6P1QWV9"/>
<dbReference type="Proteomes" id="UP000464318">
    <property type="component" value="Chromosome"/>
</dbReference>
<dbReference type="GO" id="GO:0005886">
    <property type="term" value="C:plasma membrane"/>
    <property type="evidence" value="ECO:0007669"/>
    <property type="project" value="UniProtKB-SubCell"/>
</dbReference>
<evidence type="ECO:0000256" key="8">
    <source>
        <dbReference type="ARBA" id="ARBA00023136"/>
    </source>
</evidence>
<dbReference type="PANTHER" id="PTHR30588:SF0">
    <property type="entry name" value="BRANCHED-CHAIN AMINO ACID PERMEASE BRNQ"/>
    <property type="match status" value="1"/>
</dbReference>
<sequence>MKQKNKWITITTVGFALFAMFFGAGNLIIPPFIGLYTGEDWWLGLLGFFITAIFAPFLGVMMVAVTGNTFTDLGKKLPPVLINSLALLIILCIGPIIAIPRTGATTYEVGFKPFFPEMNSLVFSVVFFALVFVLSISKTKIVDVIGKVLTPFLLLALVLLILMGVMSPVKEPLIEGESLMESFKLGFTEGYQTLDVLASVIFAGLIISGVINSGYTTEHEKTNITIWAGVVSTVALLFVYGGLIYLGAMTDYQTEGDVARSELLLYISKSVLGHNGTFVISVAISLACLTTAIALTSATGAFFENISKGRISYRIAVAVCSIVSLILSVNSVEEIINYAADILIFIYPVTFTLLLLILVFGRKVDYKLPYVLGMLMTAFLSLISVFENMKWDFERLYHLKKSIPLSSYNLEWLLPSVIAFWVGYIISKISQK</sequence>
<dbReference type="RefSeq" id="WP_160224098.1">
    <property type="nucleotide sequence ID" value="NZ_CP029149.1"/>
</dbReference>
<protein>
    <submittedName>
        <fullName evidence="9">Branched-chain amino acid transport system II carrier protein</fullName>
    </submittedName>
</protein>
<dbReference type="PANTHER" id="PTHR30588">
    <property type="entry name" value="BRANCHED-CHAIN AMINO ACID TRANSPORT SYSTEM 2 CARRIER PROTEIN"/>
    <property type="match status" value="1"/>
</dbReference>
<gene>
    <name evidence="9" type="primary">brnQ</name>
    <name evidence="9" type="ORF">DBX24_04590</name>
</gene>
<comment type="subcellular location">
    <subcellularLocation>
        <location evidence="1">Cell membrane</location>
        <topology evidence="1">Multi-pass membrane protein</topology>
    </subcellularLocation>
</comment>
<keyword evidence="3" id="KW-0813">Transport</keyword>
<evidence type="ECO:0000256" key="5">
    <source>
        <dbReference type="ARBA" id="ARBA00022692"/>
    </source>
</evidence>
<evidence type="ECO:0000256" key="1">
    <source>
        <dbReference type="ARBA" id="ARBA00004651"/>
    </source>
</evidence>
<proteinExistence type="inferred from homology"/>
<evidence type="ECO:0000256" key="3">
    <source>
        <dbReference type="ARBA" id="ARBA00022448"/>
    </source>
</evidence>
<organism evidence="9 10">
    <name type="scientific">Bergeyella cardium</name>
    <dbReference type="NCBI Taxonomy" id="1585976"/>
    <lineage>
        <taxon>Bacteria</taxon>
        <taxon>Pseudomonadati</taxon>
        <taxon>Bacteroidota</taxon>
        <taxon>Flavobacteriia</taxon>
        <taxon>Flavobacteriales</taxon>
        <taxon>Weeksellaceae</taxon>
        <taxon>Bergeyella</taxon>
    </lineage>
</organism>
<dbReference type="GO" id="GO:0015190">
    <property type="term" value="F:L-leucine transmembrane transporter activity"/>
    <property type="evidence" value="ECO:0007669"/>
    <property type="project" value="TreeGrafter"/>
</dbReference>
<dbReference type="Pfam" id="PF05525">
    <property type="entry name" value="Branch_AA_trans"/>
    <property type="match status" value="1"/>
</dbReference>
<dbReference type="OrthoDB" id="9783920at2"/>
<name>A0A6P1QWV9_9FLAO</name>
<evidence type="ECO:0000256" key="6">
    <source>
        <dbReference type="ARBA" id="ARBA00022970"/>
    </source>
</evidence>
<dbReference type="Gene3D" id="1.20.1740.10">
    <property type="entry name" value="Amino acid/polyamine transporter I"/>
    <property type="match status" value="1"/>
</dbReference>
<dbReference type="NCBIfam" id="TIGR00796">
    <property type="entry name" value="livcs"/>
    <property type="match status" value="1"/>
</dbReference>
<keyword evidence="7" id="KW-1133">Transmembrane helix</keyword>
<keyword evidence="8" id="KW-0472">Membrane</keyword>
<comment type="similarity">
    <text evidence="2">Belongs to the branched chain amino acid transporter family.</text>
</comment>
<dbReference type="InterPro" id="IPR004685">
    <property type="entry name" value="Brnchd-chn_aa_trnsp_Livcs"/>
</dbReference>
<keyword evidence="10" id="KW-1185">Reference proteome</keyword>
<dbReference type="KEGG" id="bcad:DBX24_04590"/>